<dbReference type="InterPro" id="IPR005126">
    <property type="entry name" value="NapC/NirT_cyt_c_N"/>
</dbReference>
<comment type="similarity">
    <text evidence="2">Belongs to the NapC/NirT/NrfH family.</text>
</comment>
<keyword evidence="6" id="KW-0812">Transmembrane</keyword>
<sequence length="178" mass="19118">MLSLQGTALAIVFGTSLGVAVGLGGYTFVYAKGSSYLQDDPAACANCHIMTEQYDGWRKSSHHAVATCNDCHTPPGTLAKYATKASNGFWHSFYFTMGTFPDPIRLRPHNRDVTERACRKCHDTIVEAIEAPAAVDGTPAAPDARTQCLTCHNSVGHPEGSGNPTLVPPHFTQKEQSP</sequence>
<keyword evidence="5" id="KW-0349">Heme</keyword>
<evidence type="ECO:0000256" key="3">
    <source>
        <dbReference type="ARBA" id="ARBA00022448"/>
    </source>
</evidence>
<accession>A0ABR9PZ65</accession>
<dbReference type="InterPro" id="IPR036280">
    <property type="entry name" value="Multihaem_cyt_sf"/>
</dbReference>
<keyword evidence="9" id="KW-1133">Transmembrane helix</keyword>
<evidence type="ECO:0000256" key="9">
    <source>
        <dbReference type="ARBA" id="ARBA00022989"/>
    </source>
</evidence>
<evidence type="ECO:0000256" key="4">
    <source>
        <dbReference type="ARBA" id="ARBA00022475"/>
    </source>
</evidence>
<comment type="subcellular location">
    <subcellularLocation>
        <location evidence="1">Cell membrane</location>
    </subcellularLocation>
</comment>
<keyword evidence="4" id="KW-1003">Cell membrane</keyword>
<evidence type="ECO:0000256" key="12">
    <source>
        <dbReference type="SAM" id="MobiDB-lite"/>
    </source>
</evidence>
<name>A0ABR9PZ65_9BACT</name>
<dbReference type="NCBIfam" id="TIGR03153">
    <property type="entry name" value="cytochr_NrfH"/>
    <property type="match status" value="1"/>
</dbReference>
<evidence type="ECO:0000256" key="10">
    <source>
        <dbReference type="ARBA" id="ARBA00023004"/>
    </source>
</evidence>
<evidence type="ECO:0000259" key="13">
    <source>
        <dbReference type="Pfam" id="PF03264"/>
    </source>
</evidence>
<dbReference type="PANTHER" id="PTHR30333">
    <property type="entry name" value="CYTOCHROME C-TYPE PROTEIN"/>
    <property type="match status" value="1"/>
</dbReference>
<evidence type="ECO:0000313" key="14">
    <source>
        <dbReference type="EMBL" id="MBE4753037.1"/>
    </source>
</evidence>
<dbReference type="EC" id="1.7.2.2" evidence="14"/>
<evidence type="ECO:0000256" key="5">
    <source>
        <dbReference type="ARBA" id="ARBA00022617"/>
    </source>
</evidence>
<keyword evidence="8" id="KW-0249">Electron transport</keyword>
<protein>
    <submittedName>
        <fullName evidence="14">Cytochrome c nitrite reductase small subunit</fullName>
        <ecNumber evidence="14">1.7.2.2</ecNumber>
    </submittedName>
</protein>
<dbReference type="RefSeq" id="WP_193430191.1">
    <property type="nucleotide sequence ID" value="NZ_CBCSIP010000001.1"/>
</dbReference>
<dbReference type="InterPro" id="IPR017571">
    <property type="entry name" value="NrfH"/>
</dbReference>
<evidence type="ECO:0000256" key="6">
    <source>
        <dbReference type="ARBA" id="ARBA00022692"/>
    </source>
</evidence>
<evidence type="ECO:0000256" key="1">
    <source>
        <dbReference type="ARBA" id="ARBA00004236"/>
    </source>
</evidence>
<gene>
    <name evidence="14" type="primary">nrfH</name>
    <name evidence="14" type="ORF">G4177_33290</name>
</gene>
<keyword evidence="7" id="KW-0479">Metal-binding</keyword>
<organism evidence="14 15">
    <name type="scientific">Corallococcus soli</name>
    <dbReference type="NCBI Taxonomy" id="2710757"/>
    <lineage>
        <taxon>Bacteria</taxon>
        <taxon>Pseudomonadati</taxon>
        <taxon>Myxococcota</taxon>
        <taxon>Myxococcia</taxon>
        <taxon>Myxococcales</taxon>
        <taxon>Cystobacterineae</taxon>
        <taxon>Myxococcaceae</taxon>
        <taxon>Corallococcus</taxon>
    </lineage>
</organism>
<evidence type="ECO:0000313" key="15">
    <source>
        <dbReference type="Proteomes" id="UP001516472"/>
    </source>
</evidence>
<feature type="domain" description="NapC/NirT cytochrome c N-terminal" evidence="13">
    <location>
        <begin position="12"/>
        <end position="158"/>
    </location>
</feature>
<dbReference type="EMBL" id="JAAIYO010000015">
    <property type="protein sequence ID" value="MBE4753037.1"/>
    <property type="molecule type" value="Genomic_DNA"/>
</dbReference>
<feature type="region of interest" description="Disordered" evidence="12">
    <location>
        <begin position="152"/>
        <end position="178"/>
    </location>
</feature>
<dbReference type="Proteomes" id="UP001516472">
    <property type="component" value="Unassembled WGS sequence"/>
</dbReference>
<evidence type="ECO:0000256" key="11">
    <source>
        <dbReference type="ARBA" id="ARBA00023136"/>
    </source>
</evidence>
<dbReference type="InterPro" id="IPR038266">
    <property type="entry name" value="NapC/NirT_cytc_sf"/>
</dbReference>
<keyword evidence="3" id="KW-0813">Transport</keyword>
<keyword evidence="14" id="KW-0560">Oxidoreductase</keyword>
<evidence type="ECO:0000256" key="2">
    <source>
        <dbReference type="ARBA" id="ARBA00007395"/>
    </source>
</evidence>
<dbReference type="Gene3D" id="1.10.3820.10">
    <property type="entry name" value="Di-heme elbow motif domain"/>
    <property type="match status" value="1"/>
</dbReference>
<dbReference type="SUPFAM" id="SSF48695">
    <property type="entry name" value="Multiheme cytochromes"/>
    <property type="match status" value="1"/>
</dbReference>
<proteinExistence type="inferred from homology"/>
<reference evidence="14 15" key="1">
    <citation type="submission" date="2020-02" db="EMBL/GenBank/DDBJ databases">
        <authorList>
            <person name="Babadi Z.K."/>
            <person name="Risdian C."/>
            <person name="Ebrahimipour G.H."/>
            <person name="Wink J."/>
        </authorList>
    </citation>
    <scope>NUCLEOTIDE SEQUENCE [LARGE SCALE GENOMIC DNA]</scope>
    <source>
        <strain evidence="14 15">ZKHCc1 1396</strain>
    </source>
</reference>
<dbReference type="InterPro" id="IPR051174">
    <property type="entry name" value="Cytochrome_c-type_ET"/>
</dbReference>
<evidence type="ECO:0000256" key="7">
    <source>
        <dbReference type="ARBA" id="ARBA00022723"/>
    </source>
</evidence>
<keyword evidence="11" id="KW-0472">Membrane</keyword>
<dbReference type="Pfam" id="PF03264">
    <property type="entry name" value="Cytochrom_NNT"/>
    <property type="match status" value="1"/>
</dbReference>
<keyword evidence="15" id="KW-1185">Reference proteome</keyword>
<evidence type="ECO:0000256" key="8">
    <source>
        <dbReference type="ARBA" id="ARBA00022982"/>
    </source>
</evidence>
<dbReference type="GO" id="GO:0042279">
    <property type="term" value="F:nitrite reductase (cytochrome, ammonia-forming) activity"/>
    <property type="evidence" value="ECO:0007669"/>
    <property type="project" value="UniProtKB-EC"/>
</dbReference>
<dbReference type="PANTHER" id="PTHR30333:SF1">
    <property type="entry name" value="CYTOCHROME C-TYPE PROTEIN NAPC"/>
    <property type="match status" value="1"/>
</dbReference>
<comment type="caution">
    <text evidence="14">The sequence shown here is derived from an EMBL/GenBank/DDBJ whole genome shotgun (WGS) entry which is preliminary data.</text>
</comment>
<keyword evidence="10" id="KW-0408">Iron</keyword>